<dbReference type="PROSITE" id="PS50104">
    <property type="entry name" value="TIR"/>
    <property type="match status" value="1"/>
</dbReference>
<proteinExistence type="predicted"/>
<dbReference type="InterPro" id="IPR035897">
    <property type="entry name" value="Toll_tir_struct_dom_sf"/>
</dbReference>
<feature type="transmembrane region" description="Helical" evidence="1">
    <location>
        <begin position="84"/>
        <end position="103"/>
    </location>
</feature>
<dbReference type="Proteomes" id="UP000093053">
    <property type="component" value="Chromosome"/>
</dbReference>
<dbReference type="Pfam" id="PF13676">
    <property type="entry name" value="TIR_2"/>
    <property type="match status" value="1"/>
</dbReference>
<evidence type="ECO:0000313" key="4">
    <source>
        <dbReference type="Proteomes" id="UP000093053"/>
    </source>
</evidence>
<dbReference type="SUPFAM" id="SSF52200">
    <property type="entry name" value="Toll/Interleukin receptor TIR domain"/>
    <property type="match status" value="1"/>
</dbReference>
<feature type="domain" description="TIR" evidence="2">
    <location>
        <begin position="1"/>
        <end position="74"/>
    </location>
</feature>
<dbReference type="EMBL" id="CP016793">
    <property type="protein sequence ID" value="ANZ40815.1"/>
    <property type="molecule type" value="Genomic_DNA"/>
</dbReference>
<dbReference type="KEGG" id="led:BBK82_37340"/>
<dbReference type="Gene3D" id="3.40.50.10140">
    <property type="entry name" value="Toll/interleukin-1 receptor homology (TIR) domain"/>
    <property type="match status" value="1"/>
</dbReference>
<gene>
    <name evidence="3" type="ORF">BBK82_37340</name>
</gene>
<evidence type="ECO:0000259" key="2">
    <source>
        <dbReference type="PROSITE" id="PS50104"/>
    </source>
</evidence>
<evidence type="ECO:0000256" key="1">
    <source>
        <dbReference type="SAM" id="Phobius"/>
    </source>
</evidence>
<keyword evidence="1" id="KW-0472">Membrane</keyword>
<keyword evidence="4" id="KW-1185">Reference proteome</keyword>
<accession>A0A1B2HT06</accession>
<dbReference type="GO" id="GO:0007165">
    <property type="term" value="P:signal transduction"/>
    <property type="evidence" value="ECO:0007669"/>
    <property type="project" value="InterPro"/>
</dbReference>
<dbReference type="STRING" id="1586287.BBK82_37340"/>
<protein>
    <recommendedName>
        <fullName evidence="2">TIR domain-containing protein</fullName>
    </recommendedName>
</protein>
<dbReference type="InterPro" id="IPR000157">
    <property type="entry name" value="TIR_dom"/>
</dbReference>
<dbReference type="AlphaFoldDB" id="A0A1B2HT06"/>
<organism evidence="3 4">
    <name type="scientific">Lentzea guizhouensis</name>
    <dbReference type="NCBI Taxonomy" id="1586287"/>
    <lineage>
        <taxon>Bacteria</taxon>
        <taxon>Bacillati</taxon>
        <taxon>Actinomycetota</taxon>
        <taxon>Actinomycetes</taxon>
        <taxon>Pseudonocardiales</taxon>
        <taxon>Pseudonocardiaceae</taxon>
        <taxon>Lentzea</taxon>
    </lineage>
</organism>
<evidence type="ECO:0000313" key="3">
    <source>
        <dbReference type="EMBL" id="ANZ40815.1"/>
    </source>
</evidence>
<name>A0A1B2HT06_9PSEU</name>
<keyword evidence="1" id="KW-0812">Transmembrane</keyword>
<keyword evidence="1" id="KW-1133">Transmembrane helix</keyword>
<sequence>MVVVSRHYLDSVWTRWELRSALEALFGGRDDAVLPLRCDDTELRGLRRSTAWIDVRENGETDVELLTELLLGKLSSAPVSRRRVLALGLGAAAVVTVGTYLGMRLFDRAEPGSELWHRGSSQPASRSSTATTSCCRCGTAVWPGWARTTACSAGGPTSVAW</sequence>
<reference evidence="3 4" key="1">
    <citation type="submission" date="2016-07" db="EMBL/GenBank/DDBJ databases">
        <title>Complete genome sequence of the Lentzea guizhouensis DHS C013.</title>
        <authorList>
            <person name="Cao C."/>
        </authorList>
    </citation>
    <scope>NUCLEOTIDE SEQUENCE [LARGE SCALE GENOMIC DNA]</scope>
    <source>
        <strain evidence="3 4">DHS C013</strain>
    </source>
</reference>